<evidence type="ECO:0000256" key="1">
    <source>
        <dbReference type="ARBA" id="ARBA00006987"/>
    </source>
</evidence>
<dbReference type="AlphaFoldDB" id="A0A4Y9M344"/>
<keyword evidence="2" id="KW-0732">Signal</keyword>
<keyword evidence="4" id="KW-1185">Reference proteome</keyword>
<dbReference type="Pfam" id="PF03401">
    <property type="entry name" value="TctC"/>
    <property type="match status" value="1"/>
</dbReference>
<comment type="similarity">
    <text evidence="1">Belongs to the UPF0065 (bug) family.</text>
</comment>
<protein>
    <submittedName>
        <fullName evidence="3">Tripartite tricarboxylate transporter substrate binding protein</fullName>
    </submittedName>
</protein>
<accession>A0A4Y9M344</accession>
<dbReference type="Gene3D" id="3.40.190.10">
    <property type="entry name" value="Periplasmic binding protein-like II"/>
    <property type="match status" value="1"/>
</dbReference>
<feature type="signal peptide" evidence="2">
    <location>
        <begin position="1"/>
        <end position="25"/>
    </location>
</feature>
<dbReference type="Gene3D" id="3.40.190.150">
    <property type="entry name" value="Bordetella uptake gene, domain 1"/>
    <property type="match status" value="1"/>
</dbReference>
<dbReference type="PIRSF" id="PIRSF017082">
    <property type="entry name" value="YflP"/>
    <property type="match status" value="1"/>
</dbReference>
<dbReference type="PROSITE" id="PS51318">
    <property type="entry name" value="TAT"/>
    <property type="match status" value="1"/>
</dbReference>
<dbReference type="Proteomes" id="UP000297966">
    <property type="component" value="Unassembled WGS sequence"/>
</dbReference>
<dbReference type="InterPro" id="IPR005064">
    <property type="entry name" value="BUG"/>
</dbReference>
<feature type="chain" id="PRO_5021324175" evidence="2">
    <location>
        <begin position="26"/>
        <end position="325"/>
    </location>
</feature>
<dbReference type="InterPro" id="IPR042100">
    <property type="entry name" value="Bug_dom1"/>
</dbReference>
<evidence type="ECO:0000313" key="3">
    <source>
        <dbReference type="EMBL" id="TFV49596.1"/>
    </source>
</evidence>
<dbReference type="SUPFAM" id="SSF53850">
    <property type="entry name" value="Periplasmic binding protein-like II"/>
    <property type="match status" value="1"/>
</dbReference>
<sequence length="325" mass="34060">MDTQRRRLLCSALAAIATSVLPAMATAQAYPSRGSRLVVGFPAGGPVDIAGRLIAPWLSERLGQSFSVDNVPGESGNVATRSVVRAAPDGYTLLVCGPVNTINATLFDHLDFDFGRDVVAIGGLYRVPLVIEVNPAVPVRTVGELISYAKQNPGKLRVGFAGLGTPQHVGIELFRSMAAVDLTLVPYLGSTPALEDLLAGRIDAMFDPMPSSIGHIKAGRLVPLAVTSPARSDNLPDVPIAADTVPGYQAGSWFGIGAPRGTPEAIVDRLNGTINEALGDAAVRAKIMELGASPIQGSPAQFAKFIAEETEKYAVLIRSGVIRSK</sequence>
<evidence type="ECO:0000313" key="4">
    <source>
        <dbReference type="Proteomes" id="UP000297966"/>
    </source>
</evidence>
<organism evidence="3 4">
    <name type="scientific">Bradyrhizobium niftali</name>
    <dbReference type="NCBI Taxonomy" id="2560055"/>
    <lineage>
        <taxon>Bacteria</taxon>
        <taxon>Pseudomonadati</taxon>
        <taxon>Pseudomonadota</taxon>
        <taxon>Alphaproteobacteria</taxon>
        <taxon>Hyphomicrobiales</taxon>
        <taxon>Nitrobacteraceae</taxon>
        <taxon>Bradyrhizobium</taxon>
    </lineage>
</organism>
<dbReference type="EMBL" id="SPQT01000002">
    <property type="protein sequence ID" value="TFV49596.1"/>
    <property type="molecule type" value="Genomic_DNA"/>
</dbReference>
<dbReference type="PANTHER" id="PTHR42928:SF5">
    <property type="entry name" value="BLR1237 PROTEIN"/>
    <property type="match status" value="1"/>
</dbReference>
<dbReference type="InterPro" id="IPR006311">
    <property type="entry name" value="TAT_signal"/>
</dbReference>
<proteinExistence type="inferred from homology"/>
<dbReference type="OrthoDB" id="7253390at2"/>
<comment type="caution">
    <text evidence="3">The sequence shown here is derived from an EMBL/GenBank/DDBJ whole genome shotgun (WGS) entry which is preliminary data.</text>
</comment>
<dbReference type="PANTHER" id="PTHR42928">
    <property type="entry name" value="TRICARBOXYLATE-BINDING PROTEIN"/>
    <property type="match status" value="1"/>
</dbReference>
<name>A0A4Y9M344_9BRAD</name>
<gene>
    <name evidence="3" type="ORF">E4K65_05175</name>
</gene>
<evidence type="ECO:0000256" key="2">
    <source>
        <dbReference type="SAM" id="SignalP"/>
    </source>
</evidence>
<reference evidence="3 4" key="1">
    <citation type="submission" date="2019-03" db="EMBL/GenBank/DDBJ databases">
        <title>Bradyrhizobium diversity isolated from nodules of Chamaecrista fasciculata.</title>
        <authorList>
            <person name="Klepa M.S."/>
            <person name="Urquiaga M.O."/>
            <person name="Hungria M."/>
            <person name="Delamuta J.R."/>
        </authorList>
    </citation>
    <scope>NUCLEOTIDE SEQUENCE [LARGE SCALE GENOMIC DNA]</scope>
    <source>
        <strain evidence="3 4">CNPSo 3448</strain>
    </source>
</reference>